<evidence type="ECO:0000256" key="6">
    <source>
        <dbReference type="ARBA" id="ARBA00023136"/>
    </source>
</evidence>
<dbReference type="EMBL" id="BRYB01002288">
    <property type="protein sequence ID" value="GMI42481.1"/>
    <property type="molecule type" value="Genomic_DNA"/>
</dbReference>
<name>A0ABQ6N6V5_9STRA</name>
<comment type="function">
    <text evidence="7">May be involved in the degradation of misfolded endoplasmic reticulum (ER) luminal proteins.</text>
</comment>
<gene>
    <name evidence="8" type="ORF">TeGR_g11823</name>
</gene>
<organism evidence="8 9">
    <name type="scientific">Tetraparma gracilis</name>
    <dbReference type="NCBI Taxonomy" id="2962635"/>
    <lineage>
        <taxon>Eukaryota</taxon>
        <taxon>Sar</taxon>
        <taxon>Stramenopiles</taxon>
        <taxon>Ochrophyta</taxon>
        <taxon>Bolidophyceae</taxon>
        <taxon>Parmales</taxon>
        <taxon>Triparmaceae</taxon>
        <taxon>Tetraparma</taxon>
    </lineage>
</organism>
<evidence type="ECO:0000256" key="3">
    <source>
        <dbReference type="ARBA" id="ARBA00022692"/>
    </source>
</evidence>
<evidence type="ECO:0000313" key="9">
    <source>
        <dbReference type="Proteomes" id="UP001165060"/>
    </source>
</evidence>
<comment type="similarity">
    <text evidence="2 7">Belongs to the derlin family.</text>
</comment>
<feature type="non-terminal residue" evidence="8">
    <location>
        <position position="265"/>
    </location>
</feature>
<protein>
    <recommendedName>
        <fullName evidence="7">Derlin</fullName>
    </recommendedName>
</protein>
<dbReference type="InterPro" id="IPR035952">
    <property type="entry name" value="Rhomboid-like_sf"/>
</dbReference>
<reference evidence="8 9" key="1">
    <citation type="journal article" date="2023" name="Commun. Biol.">
        <title>Genome analysis of Parmales, the sister group of diatoms, reveals the evolutionary specialization of diatoms from phago-mixotrophs to photoautotrophs.</title>
        <authorList>
            <person name="Ban H."/>
            <person name="Sato S."/>
            <person name="Yoshikawa S."/>
            <person name="Yamada K."/>
            <person name="Nakamura Y."/>
            <person name="Ichinomiya M."/>
            <person name="Sato N."/>
            <person name="Blanc-Mathieu R."/>
            <person name="Endo H."/>
            <person name="Kuwata A."/>
            <person name="Ogata H."/>
        </authorList>
    </citation>
    <scope>NUCLEOTIDE SEQUENCE [LARGE SCALE GENOMIC DNA]</scope>
</reference>
<dbReference type="Pfam" id="PF04511">
    <property type="entry name" value="DER1"/>
    <property type="match status" value="1"/>
</dbReference>
<evidence type="ECO:0000256" key="2">
    <source>
        <dbReference type="ARBA" id="ARBA00008917"/>
    </source>
</evidence>
<keyword evidence="6 7" id="KW-0472">Membrane</keyword>
<keyword evidence="9" id="KW-1185">Reference proteome</keyword>
<dbReference type="SUPFAM" id="SSF144091">
    <property type="entry name" value="Rhomboid-like"/>
    <property type="match status" value="1"/>
</dbReference>
<feature type="transmembrane region" description="Helical" evidence="7">
    <location>
        <begin position="27"/>
        <end position="44"/>
    </location>
</feature>
<accession>A0ABQ6N6V5</accession>
<dbReference type="Proteomes" id="UP001165060">
    <property type="component" value="Unassembled WGS sequence"/>
</dbReference>
<evidence type="ECO:0000256" key="1">
    <source>
        <dbReference type="ARBA" id="ARBA00004477"/>
    </source>
</evidence>
<dbReference type="InterPro" id="IPR007599">
    <property type="entry name" value="DER1"/>
</dbReference>
<keyword evidence="3 7" id="KW-0812">Transmembrane</keyword>
<feature type="transmembrane region" description="Helical" evidence="7">
    <location>
        <begin position="158"/>
        <end position="177"/>
    </location>
</feature>
<keyword evidence="5 7" id="KW-1133">Transmembrane helix</keyword>
<comment type="subcellular location">
    <subcellularLocation>
        <location evidence="1 7">Endoplasmic reticulum membrane</location>
        <topology evidence="1 7">Multi-pass membrane protein</topology>
    </subcellularLocation>
</comment>
<evidence type="ECO:0000313" key="8">
    <source>
        <dbReference type="EMBL" id="GMI42481.1"/>
    </source>
</evidence>
<evidence type="ECO:0000256" key="5">
    <source>
        <dbReference type="ARBA" id="ARBA00022989"/>
    </source>
</evidence>
<proteinExistence type="inferred from homology"/>
<feature type="transmembrane region" description="Helical" evidence="7">
    <location>
        <begin position="65"/>
        <end position="89"/>
    </location>
</feature>
<keyword evidence="4 7" id="KW-0256">Endoplasmic reticulum</keyword>
<dbReference type="Gene3D" id="1.20.1540.10">
    <property type="entry name" value="Rhomboid-like"/>
    <property type="match status" value="1"/>
</dbReference>
<evidence type="ECO:0000256" key="4">
    <source>
        <dbReference type="ARBA" id="ARBA00022824"/>
    </source>
</evidence>
<comment type="caution">
    <text evidence="8">The sequence shown here is derived from an EMBL/GenBank/DDBJ whole genome shotgun (WGS) entry which is preliminary data.</text>
</comment>
<dbReference type="PANTHER" id="PTHR11009">
    <property type="entry name" value="DER1-LIKE PROTEIN, DERLIN"/>
    <property type="match status" value="1"/>
</dbReference>
<feature type="transmembrane region" description="Helical" evidence="7">
    <location>
        <begin position="113"/>
        <end position="146"/>
    </location>
</feature>
<sequence>MVVATPTSSQSNPVADWFKKLPPVTRAWFLLTFLNANFVYFGVVSPQSIAWSSSDVVSRFHVWKLLTPFTFIGTWGQSGFSTLIGLYMLQQYSSRMELSPPNTGGGGTTADYLFLLLIVAALQLLSTLLVPQFFLGASLYFAVLYIWCKTNHEQQVSIWGFPMKAAVFPFALIALHLATGSDYMSDIVGLVTGHCYFFLQEVYPIQSGKDVLRTPDFLVRLCHRLQVGGGYVAPGAPAAAAGGIAPPGRVRPPAAGGIGGGHQWG</sequence>
<evidence type="ECO:0000256" key="7">
    <source>
        <dbReference type="RuleBase" id="RU363059"/>
    </source>
</evidence>